<protein>
    <recommendedName>
        <fullName evidence="1">non-specific serine/threonine protein kinase</fullName>
        <ecNumber evidence="1">2.7.11.1</ecNumber>
    </recommendedName>
</protein>
<dbReference type="PANTHER" id="PTHR43289:SF6">
    <property type="entry name" value="SERINE_THREONINE-PROTEIN KINASE NEKL-3"/>
    <property type="match status" value="1"/>
</dbReference>
<evidence type="ECO:0000256" key="10">
    <source>
        <dbReference type="PROSITE-ProRule" id="PRU10141"/>
    </source>
</evidence>
<evidence type="ECO:0000313" key="14">
    <source>
        <dbReference type="EMBL" id="AUG28926.1"/>
    </source>
</evidence>
<dbReference type="InterPro" id="IPR008266">
    <property type="entry name" value="Tyr_kinase_AS"/>
</dbReference>
<dbReference type="CDD" id="cd06577">
    <property type="entry name" value="PASTA_pknB"/>
    <property type="match status" value="2"/>
</dbReference>
<dbReference type="InterPro" id="IPR011009">
    <property type="entry name" value="Kinase-like_dom_sf"/>
</dbReference>
<feature type="compositionally biased region" description="Pro residues" evidence="11">
    <location>
        <begin position="598"/>
        <end position="617"/>
    </location>
</feature>
<evidence type="ECO:0000256" key="7">
    <source>
        <dbReference type="ARBA" id="ARBA00022840"/>
    </source>
</evidence>
<dbReference type="PROSITE" id="PS50011">
    <property type="entry name" value="PROTEIN_KINASE_DOM"/>
    <property type="match status" value="1"/>
</dbReference>
<keyword evidence="2" id="KW-0723">Serine/threonine-protein kinase</keyword>
<dbReference type="Gene3D" id="3.30.200.20">
    <property type="entry name" value="Phosphorylase Kinase, domain 1"/>
    <property type="match status" value="1"/>
</dbReference>
<dbReference type="CDD" id="cd14014">
    <property type="entry name" value="STKc_PknB_like"/>
    <property type="match status" value="1"/>
</dbReference>
<sequence length="617" mass="61320">MVRQLRRGTGHDGGTPLREEIGGGERGGAGGASDARARRGGRTRARAPGADGSAHPAMSDGLIADRFHLRRLLGSGGTASVFEADDVVGGGVVALKLLHPHLAVGPAVWEAFFEEVRAARAIAHPNLAEVYDAGVDDRDPPVAWIAMERVDGETLADHVREHGPLEPWAAVALMGAVLDALQAVHDGGVVHRDLTPANIMLDPRLSADAGNADAFARSVRLLDFGLADIPGRTTLGADALLSADDSRTAGVVASVPYASPEQLSGAAVGEASDLYQAGATLCFALTGSAPFAGDARAVVRAHLTAPPPVPSARRRGIPRPLDRVVTTAMLKRPDDRYADAAAMAAALAAAVPAIGVTADTPPDEAGEQTARTRVYRTRLAGDPVTPAAAAGSAPPPAVTAARGAWRAPLVAAVLIAAVTAAAGLSAMAASTSAPPAASPTAPSATASPSVAAPPTPTSDAVVLVGVPQLGGLGLAEATAALESAGLAVGDLARVDGPAPADVVLESSPGAGERVREGSPVTLRLASGSNAIPAVVGMTLADAQAALVSAGFASRTAVAGAGPSGAVSASMPSAGERTPVGTVVVLSIPVETVATPTPSASPTPVSTPSPAVTDPPRP</sequence>
<name>A0A2K9DP15_9MICO</name>
<dbReference type="Proteomes" id="UP000233276">
    <property type="component" value="Chromosome"/>
</dbReference>
<dbReference type="KEGG" id="mhos:CXR34_05200"/>
<dbReference type="Gene3D" id="1.10.510.10">
    <property type="entry name" value="Transferase(Phosphotransferase) domain 1"/>
    <property type="match status" value="1"/>
</dbReference>
<evidence type="ECO:0000256" key="6">
    <source>
        <dbReference type="ARBA" id="ARBA00022777"/>
    </source>
</evidence>
<gene>
    <name evidence="14" type="ORF">CXR34_05200</name>
</gene>
<feature type="region of interest" description="Disordered" evidence="11">
    <location>
        <begin position="1"/>
        <end position="57"/>
    </location>
</feature>
<reference evidence="14 15" key="1">
    <citation type="submission" date="2017-12" db="EMBL/GenBank/DDBJ databases">
        <title>Isolation and characterization of estrogens degradatiion strain Microbacterium hominis SJTG1.</title>
        <authorList>
            <person name="Xiong W."/>
            <person name="Yin C."/>
            <person name="Zheng D."/>
            <person name="Liang R."/>
        </authorList>
    </citation>
    <scope>NUCLEOTIDE SEQUENCE [LARGE SCALE GENOMIC DNA]</scope>
    <source>
        <strain evidence="14 15">SJTG1</strain>
    </source>
</reference>
<dbReference type="PROSITE" id="PS00109">
    <property type="entry name" value="PROTEIN_KINASE_TYR"/>
    <property type="match status" value="1"/>
</dbReference>
<feature type="domain" description="PASTA" evidence="13">
    <location>
        <begin position="455"/>
        <end position="526"/>
    </location>
</feature>
<feature type="domain" description="PASTA" evidence="13">
    <location>
        <begin position="527"/>
        <end position="589"/>
    </location>
</feature>
<evidence type="ECO:0000313" key="15">
    <source>
        <dbReference type="Proteomes" id="UP000233276"/>
    </source>
</evidence>
<keyword evidence="4" id="KW-0677">Repeat</keyword>
<dbReference type="EMBL" id="CP025299">
    <property type="protein sequence ID" value="AUG28926.1"/>
    <property type="molecule type" value="Genomic_DNA"/>
</dbReference>
<dbReference type="GO" id="GO:0004674">
    <property type="term" value="F:protein serine/threonine kinase activity"/>
    <property type="evidence" value="ECO:0007669"/>
    <property type="project" value="UniProtKB-KW"/>
</dbReference>
<organism evidence="14 15">
    <name type="scientific">Microbacterium hominis</name>
    <dbReference type="NCBI Taxonomy" id="162426"/>
    <lineage>
        <taxon>Bacteria</taxon>
        <taxon>Bacillati</taxon>
        <taxon>Actinomycetota</taxon>
        <taxon>Actinomycetes</taxon>
        <taxon>Micrococcales</taxon>
        <taxon>Microbacteriaceae</taxon>
        <taxon>Microbacterium</taxon>
    </lineage>
</organism>
<keyword evidence="7 10" id="KW-0067">ATP-binding</keyword>
<dbReference type="PROSITE" id="PS51178">
    <property type="entry name" value="PASTA"/>
    <property type="match status" value="2"/>
</dbReference>
<feature type="binding site" evidence="10">
    <location>
        <position position="96"/>
    </location>
    <ligand>
        <name>ATP</name>
        <dbReference type="ChEBI" id="CHEBI:30616"/>
    </ligand>
</feature>
<evidence type="ECO:0000259" key="12">
    <source>
        <dbReference type="PROSITE" id="PS50011"/>
    </source>
</evidence>
<evidence type="ECO:0000256" key="1">
    <source>
        <dbReference type="ARBA" id="ARBA00012513"/>
    </source>
</evidence>
<feature type="compositionally biased region" description="Low complexity" evidence="11">
    <location>
        <begin position="431"/>
        <end position="450"/>
    </location>
</feature>
<evidence type="ECO:0000256" key="4">
    <source>
        <dbReference type="ARBA" id="ARBA00022737"/>
    </source>
</evidence>
<evidence type="ECO:0000256" key="11">
    <source>
        <dbReference type="SAM" id="MobiDB-lite"/>
    </source>
</evidence>
<keyword evidence="3" id="KW-0808">Transferase</keyword>
<dbReference type="PANTHER" id="PTHR43289">
    <property type="entry name" value="MITOGEN-ACTIVATED PROTEIN KINASE KINASE KINASE 20-RELATED"/>
    <property type="match status" value="1"/>
</dbReference>
<keyword evidence="5 10" id="KW-0547">Nucleotide-binding</keyword>
<accession>A0A2K9DP15</accession>
<feature type="region of interest" description="Disordered" evidence="11">
    <location>
        <begin position="593"/>
        <end position="617"/>
    </location>
</feature>
<evidence type="ECO:0000256" key="5">
    <source>
        <dbReference type="ARBA" id="ARBA00022741"/>
    </source>
</evidence>
<comment type="catalytic activity">
    <reaction evidence="9">
        <text>L-seryl-[protein] + ATP = O-phospho-L-seryl-[protein] + ADP + H(+)</text>
        <dbReference type="Rhea" id="RHEA:17989"/>
        <dbReference type="Rhea" id="RHEA-COMP:9863"/>
        <dbReference type="Rhea" id="RHEA-COMP:11604"/>
        <dbReference type="ChEBI" id="CHEBI:15378"/>
        <dbReference type="ChEBI" id="CHEBI:29999"/>
        <dbReference type="ChEBI" id="CHEBI:30616"/>
        <dbReference type="ChEBI" id="CHEBI:83421"/>
        <dbReference type="ChEBI" id="CHEBI:456216"/>
        <dbReference type="EC" id="2.7.11.1"/>
    </reaction>
</comment>
<dbReference type="Pfam" id="PF03793">
    <property type="entry name" value="PASTA"/>
    <property type="match status" value="2"/>
</dbReference>
<dbReference type="SMART" id="SM00740">
    <property type="entry name" value="PASTA"/>
    <property type="match status" value="2"/>
</dbReference>
<dbReference type="SUPFAM" id="SSF56112">
    <property type="entry name" value="Protein kinase-like (PK-like)"/>
    <property type="match status" value="1"/>
</dbReference>
<evidence type="ECO:0000256" key="8">
    <source>
        <dbReference type="ARBA" id="ARBA00047899"/>
    </source>
</evidence>
<dbReference type="InterPro" id="IPR005543">
    <property type="entry name" value="PASTA_dom"/>
</dbReference>
<dbReference type="Pfam" id="PF00069">
    <property type="entry name" value="Pkinase"/>
    <property type="match status" value="1"/>
</dbReference>
<evidence type="ECO:0000256" key="2">
    <source>
        <dbReference type="ARBA" id="ARBA00022527"/>
    </source>
</evidence>
<evidence type="ECO:0000256" key="9">
    <source>
        <dbReference type="ARBA" id="ARBA00048679"/>
    </source>
</evidence>
<feature type="domain" description="Protein kinase" evidence="12">
    <location>
        <begin position="67"/>
        <end position="354"/>
    </location>
</feature>
<proteinExistence type="predicted"/>
<evidence type="ECO:0000259" key="13">
    <source>
        <dbReference type="PROSITE" id="PS51178"/>
    </source>
</evidence>
<dbReference type="InterPro" id="IPR000719">
    <property type="entry name" value="Prot_kinase_dom"/>
</dbReference>
<comment type="catalytic activity">
    <reaction evidence="8">
        <text>L-threonyl-[protein] + ATP = O-phospho-L-threonyl-[protein] + ADP + H(+)</text>
        <dbReference type="Rhea" id="RHEA:46608"/>
        <dbReference type="Rhea" id="RHEA-COMP:11060"/>
        <dbReference type="Rhea" id="RHEA-COMP:11605"/>
        <dbReference type="ChEBI" id="CHEBI:15378"/>
        <dbReference type="ChEBI" id="CHEBI:30013"/>
        <dbReference type="ChEBI" id="CHEBI:30616"/>
        <dbReference type="ChEBI" id="CHEBI:61977"/>
        <dbReference type="ChEBI" id="CHEBI:456216"/>
        <dbReference type="EC" id="2.7.11.1"/>
    </reaction>
</comment>
<dbReference type="AlphaFoldDB" id="A0A2K9DP15"/>
<dbReference type="Gene3D" id="3.30.10.20">
    <property type="match status" value="2"/>
</dbReference>
<dbReference type="EC" id="2.7.11.1" evidence="1"/>
<dbReference type="GO" id="GO:0005524">
    <property type="term" value="F:ATP binding"/>
    <property type="evidence" value="ECO:0007669"/>
    <property type="project" value="UniProtKB-UniRule"/>
</dbReference>
<feature type="region of interest" description="Disordered" evidence="11">
    <location>
        <begin position="431"/>
        <end position="456"/>
    </location>
</feature>
<dbReference type="InterPro" id="IPR017441">
    <property type="entry name" value="Protein_kinase_ATP_BS"/>
</dbReference>
<evidence type="ECO:0000256" key="3">
    <source>
        <dbReference type="ARBA" id="ARBA00022679"/>
    </source>
</evidence>
<keyword evidence="6" id="KW-0418">Kinase</keyword>
<dbReference type="PROSITE" id="PS00107">
    <property type="entry name" value="PROTEIN_KINASE_ATP"/>
    <property type="match status" value="1"/>
</dbReference>